<evidence type="ECO:0000256" key="1">
    <source>
        <dbReference type="SAM" id="MobiDB-lite"/>
    </source>
</evidence>
<keyword evidence="2" id="KW-0472">Membrane</keyword>
<feature type="transmembrane region" description="Helical" evidence="2">
    <location>
        <begin position="1009"/>
        <end position="1042"/>
    </location>
</feature>
<keyword evidence="2" id="KW-0812">Transmembrane</keyword>
<evidence type="ECO:0000313" key="3">
    <source>
        <dbReference type="EMBL" id="KAE8239534.1"/>
    </source>
</evidence>
<gene>
    <name evidence="3" type="ORF">A4X13_0g8155</name>
</gene>
<proteinExistence type="predicted"/>
<dbReference type="AlphaFoldDB" id="A0A8T8SG98"/>
<feature type="compositionally biased region" description="Basic residues" evidence="1">
    <location>
        <begin position="625"/>
        <end position="636"/>
    </location>
</feature>
<dbReference type="EMBL" id="LWDF02001286">
    <property type="protein sequence ID" value="KAE8239534.1"/>
    <property type="molecule type" value="Genomic_DNA"/>
</dbReference>
<comment type="caution">
    <text evidence="3">The sequence shown here is derived from an EMBL/GenBank/DDBJ whole genome shotgun (WGS) entry which is preliminary data.</text>
</comment>
<feature type="region of interest" description="Disordered" evidence="1">
    <location>
        <begin position="613"/>
        <end position="680"/>
    </location>
</feature>
<sequence>MSRTNRFVLCLCARCGPSGQTVARVTRDQHELDDLDPFVDVSQSSHVLGDPSPSRADEENHPFLFDDSGVNFDWVDSQDGRLTGTLDQTAEQDLAAVLEVDEGLVPTLLQLRKGWVAIDESEPASRTEGLWLFELLLVWLNATFGLSEQVCALLLTFVEAIVAQTSSRGDWIPAFHPKPHMSVRLRRVRQSLWQGSVSVLYALCPDSSCWTPHLFDGETPAQCSRCQEPLLQGNDASDEDEDEDVQHIGNRHRTETSKKRPRLSLHYEPLSSWLTELARREQFFELCDQWRTRVRQEGVFEDIYDGAAWQNDALLQDRSVFHLSLTLMVDSVQPFSRNGTAPYSCCVISLRIDNLPRQHRNSADSTHVCCILPGPKKPKLEALQSVMQIIVAEVHRLSSQGLDVVDWSGRQRHVRARIRCLIADTEARTTVAGFPHHSSKDQFCPWCDADGNTWVHNQVQGRPFTPRTVGDHRRDCLAALRDTLHPPSAVDVLLLRRAAAAAPCALYKLDGWSSLTMAPVDVMHALDLGLCKHFWTETLTAGGLLKGPDLKQCQHLLTATTYPAGMTKISVTLGDTGGGSPTAHGWSILSRYLLPILLALSWSSLSETEKTFASSKRTLTSRDKSKAKKPVRRKSRRDVTSSDDGSSMTSGTTDGEKEEETGPSSRIGKRKRVTSKRKTAKTFSTPVSLTRLVEASLHLAHAARLAHAYILVEAQLIKLDAHLSDFVKILATDLHPKWLTYNFHVVLHITDQIRLHGTPRGYWAYPSERLYGLMKQVKTNRHRNGQIEFSLLSRTDDRHRVSTVVNSLPPIPLALTLKNIIDGHRQQGGKGMADEDFLSTDTRSSDKPFTLNSTQLEAVCDIANKRRPAGNDPLVPLTSSIPDARETIVSDAAVRRDRVTVKNSTLAPKSTSSSSTSDPSFCIVQVGPRRQAARFQYGFSHTFFEESAGRMITHHYAEVQALDSVSWPTHGLFLHSMWKDLGYLFATSLKYQTLVPILRTTKHMLDNSLVIITLVVVITLIVIAILLNTILDIILTIIAVLATVH</sequence>
<feature type="compositionally biased region" description="Low complexity" evidence="1">
    <location>
        <begin position="642"/>
        <end position="653"/>
    </location>
</feature>
<accession>A0A8T8SG98</accession>
<evidence type="ECO:0000256" key="2">
    <source>
        <dbReference type="SAM" id="Phobius"/>
    </source>
</evidence>
<feature type="region of interest" description="Disordered" evidence="1">
    <location>
        <begin position="234"/>
        <end position="261"/>
    </location>
</feature>
<feature type="compositionally biased region" description="Basic residues" evidence="1">
    <location>
        <begin position="667"/>
        <end position="680"/>
    </location>
</feature>
<organism evidence="3 4">
    <name type="scientific">Tilletia indica</name>
    <dbReference type="NCBI Taxonomy" id="43049"/>
    <lineage>
        <taxon>Eukaryota</taxon>
        <taxon>Fungi</taxon>
        <taxon>Dikarya</taxon>
        <taxon>Basidiomycota</taxon>
        <taxon>Ustilaginomycotina</taxon>
        <taxon>Exobasidiomycetes</taxon>
        <taxon>Tilletiales</taxon>
        <taxon>Tilletiaceae</taxon>
        <taxon>Tilletia</taxon>
    </lineage>
</organism>
<dbReference type="Proteomes" id="UP000077521">
    <property type="component" value="Unassembled WGS sequence"/>
</dbReference>
<reference evidence="3" key="2">
    <citation type="journal article" date="2019" name="IMA Fungus">
        <title>Genome sequencing and comparison of five Tilletia species to identify candidate genes for the detection of regulated species infecting wheat.</title>
        <authorList>
            <person name="Nguyen H.D.T."/>
            <person name="Sultana T."/>
            <person name="Kesanakurti P."/>
            <person name="Hambleton S."/>
        </authorList>
    </citation>
    <scope>NUCLEOTIDE SEQUENCE</scope>
    <source>
        <strain evidence="3">DAOMC 236416</strain>
    </source>
</reference>
<protein>
    <recommendedName>
        <fullName evidence="5">DUF4218 domain-containing protein</fullName>
    </recommendedName>
</protein>
<feature type="region of interest" description="Disordered" evidence="1">
    <location>
        <begin position="826"/>
        <end position="849"/>
    </location>
</feature>
<keyword evidence="2" id="KW-1133">Transmembrane helix</keyword>
<evidence type="ECO:0000313" key="4">
    <source>
        <dbReference type="Proteomes" id="UP000077521"/>
    </source>
</evidence>
<dbReference type="PANTHER" id="PTHR46579:SF1">
    <property type="entry name" value="F5_8 TYPE C DOMAIN-CONTAINING PROTEIN"/>
    <property type="match status" value="1"/>
</dbReference>
<dbReference type="PANTHER" id="PTHR46579">
    <property type="entry name" value="F5/8 TYPE C DOMAIN-CONTAINING PROTEIN-RELATED"/>
    <property type="match status" value="1"/>
</dbReference>
<keyword evidence="4" id="KW-1185">Reference proteome</keyword>
<evidence type="ECO:0008006" key="5">
    <source>
        <dbReference type="Google" id="ProtNLM"/>
    </source>
</evidence>
<name>A0A8T8SG98_9BASI</name>
<reference evidence="3" key="1">
    <citation type="submission" date="2016-04" db="EMBL/GenBank/DDBJ databases">
        <authorList>
            <person name="Nguyen H.D."/>
            <person name="Samba Siva P."/>
            <person name="Cullis J."/>
            <person name="Levesque C.A."/>
            <person name="Hambleton S."/>
        </authorList>
    </citation>
    <scope>NUCLEOTIDE SEQUENCE</scope>
    <source>
        <strain evidence="3">DAOMC 236416</strain>
    </source>
</reference>